<feature type="region of interest" description="Disordered" evidence="1">
    <location>
        <begin position="1"/>
        <end position="31"/>
    </location>
</feature>
<feature type="region of interest" description="Disordered" evidence="1">
    <location>
        <begin position="163"/>
        <end position="183"/>
    </location>
</feature>
<organism evidence="2 3">
    <name type="scientific">Caenorhabditis briggsae</name>
    <dbReference type="NCBI Taxonomy" id="6238"/>
    <lineage>
        <taxon>Eukaryota</taxon>
        <taxon>Metazoa</taxon>
        <taxon>Ecdysozoa</taxon>
        <taxon>Nematoda</taxon>
        <taxon>Chromadorea</taxon>
        <taxon>Rhabditida</taxon>
        <taxon>Rhabditina</taxon>
        <taxon>Rhabditomorpha</taxon>
        <taxon>Rhabditoidea</taxon>
        <taxon>Rhabditidae</taxon>
        <taxon>Peloderinae</taxon>
        <taxon>Caenorhabditis</taxon>
    </lineage>
</organism>
<protein>
    <submittedName>
        <fullName evidence="2">Uncharacterized protein</fullName>
    </submittedName>
</protein>
<sequence length="183" mass="20587">MIYETDSPMDLASDVPFYRPPTDAASSFSPSGLRRTEIAVFDRNSNSNREKEHESDITQPMDELNNIFSRVYHGLRKQRKDGDEEFEKNLEAAELALKNLLTPSNNHGFVTRVDGNKASKTAREAMHSPALKARKPAKKSHNVSTTVSLIPKRNLINCSVCGDTDPRLPPDVHPLEYESQYTD</sequence>
<name>A0AAE9FGP5_CAEBR</name>
<proteinExistence type="predicted"/>
<evidence type="ECO:0000256" key="1">
    <source>
        <dbReference type="SAM" id="MobiDB-lite"/>
    </source>
</evidence>
<dbReference type="AlphaFoldDB" id="A0AAE9FGP5"/>
<dbReference type="Proteomes" id="UP000829354">
    <property type="component" value="Chromosome X"/>
</dbReference>
<dbReference type="EMBL" id="CP092625">
    <property type="protein sequence ID" value="UMM43234.1"/>
    <property type="molecule type" value="Genomic_DNA"/>
</dbReference>
<gene>
    <name evidence="2" type="ORF">L5515_018809</name>
</gene>
<evidence type="ECO:0000313" key="3">
    <source>
        <dbReference type="Proteomes" id="UP000829354"/>
    </source>
</evidence>
<feature type="compositionally biased region" description="Basic and acidic residues" evidence="1">
    <location>
        <begin position="164"/>
        <end position="176"/>
    </location>
</feature>
<evidence type="ECO:0000313" key="2">
    <source>
        <dbReference type="EMBL" id="UMM43234.1"/>
    </source>
</evidence>
<keyword evidence="3" id="KW-1185">Reference proteome</keyword>
<accession>A0AAE9FGP5</accession>
<reference evidence="2 3" key="1">
    <citation type="submission" date="2022-04" db="EMBL/GenBank/DDBJ databases">
        <title>Chromosome-level reference genomes for two strains of Caenorhabditis briggsae: an improved platform for comparative genomics.</title>
        <authorList>
            <person name="Stevens L."/>
            <person name="Andersen E."/>
        </authorList>
    </citation>
    <scope>NUCLEOTIDE SEQUENCE [LARGE SCALE GENOMIC DNA]</scope>
    <source>
        <strain evidence="2">VX34</strain>
        <tissue evidence="2">Whole-organism</tissue>
    </source>
</reference>